<dbReference type="CDD" id="cd11060">
    <property type="entry name" value="CYP57A1-like"/>
    <property type="match status" value="1"/>
</dbReference>
<dbReference type="FunFam" id="3.60.10.10:FF:000029">
    <property type="entry name" value="Inositol polyphosphate 5-phosphatase"/>
    <property type="match status" value="1"/>
</dbReference>
<keyword evidence="7" id="KW-0813">Transport</keyword>
<feature type="compositionally biased region" description="Polar residues" evidence="15">
    <location>
        <begin position="1183"/>
        <end position="1192"/>
    </location>
</feature>
<dbReference type="Pfam" id="PF02383">
    <property type="entry name" value="Syja_N"/>
    <property type="match status" value="1"/>
</dbReference>
<dbReference type="GO" id="GO:0005506">
    <property type="term" value="F:iron ion binding"/>
    <property type="evidence" value="ECO:0007669"/>
    <property type="project" value="InterPro"/>
</dbReference>
<feature type="region of interest" description="Disordered" evidence="15">
    <location>
        <begin position="983"/>
        <end position="1094"/>
    </location>
</feature>
<evidence type="ECO:0000256" key="10">
    <source>
        <dbReference type="ARBA" id="ARBA00022801"/>
    </source>
</evidence>
<evidence type="ECO:0000256" key="4">
    <source>
        <dbReference type="ARBA" id="ARBA00009678"/>
    </source>
</evidence>
<comment type="similarity">
    <text evidence="4">In the central section; belongs to the inositol 1,4,5-trisphosphate 5-phosphatase family.</text>
</comment>
<evidence type="ECO:0000256" key="5">
    <source>
        <dbReference type="ARBA" id="ARBA00010617"/>
    </source>
</evidence>
<dbReference type="InterPro" id="IPR001128">
    <property type="entry name" value="Cyt_P450"/>
</dbReference>
<dbReference type="InterPro" id="IPR002013">
    <property type="entry name" value="SAC_dom"/>
</dbReference>
<feature type="domain" description="SAC" evidence="16">
    <location>
        <begin position="188"/>
        <end position="527"/>
    </location>
</feature>
<dbReference type="InterPro" id="IPR036691">
    <property type="entry name" value="Endo/exonu/phosph_ase_sf"/>
</dbReference>
<feature type="compositionally biased region" description="Low complexity" evidence="15">
    <location>
        <begin position="1013"/>
        <end position="1046"/>
    </location>
</feature>
<sequence length="1882" mass="205657">MHLLETATLPVRIGQSTFERCSSSAPAKFSASSAHLDRVLTAAPRHEVPITAEAIASGSLPSVATARTSNGNGDSPTAKCMAEFSPVSDKLLADYRSLTPRPIYGTLGLISVNGDVFLCVITQAVRVATVRPGEMVEKIESTQFFCLTSAEFDDIVLSHAESEMEGVSAYGQNLDRKEGAMEHPCQELQKLLSNGTFYYSTDFDLTNRMQDRPADAITFDIDNFDASFLWNSFMISPLVQFRSRLRPQDREALDASRILTSAIRGFCKSWAIPQTSAPLRSSSSGLPSYLTIISRLSCKRAGTRFNSRGIDDDGNVANFVETETCYWSPSGVVFSYAQPAFDKHFTELEQAYGAVHVVNLLSATKPGEAELSGLYRTGLQQCPLSRLTEKNTSLDHALLRATEYDFHAETKGPTGYEAATEIRRYIEDSADGFAYYLAEATDDAGDGGDGVARKDRRYVVVLQQEGVFRTNCLDCLDRTNLIQTIISQTAVEAFLAHRGECAQSDFWSRHASLWADNGDSLSKTYAGTGALKSSFTRHGKMTLAGAMADLKKSAHRLYINNFMDKDRQIAIDSLLGRLVGQLPVVLYDPISDYVTGELQRRSAEFSSTEKISLWIGTFNLNGRTDGLEEDLSAWLCPPGSGDTQPEMVAVGFQEIVELSPQQIMNSDPTRRQMWEKAVKATLDRQAEEVGGEKYVLLRSGQLVGAALCIFVKASVLHHVKNVEGGVKKTGLSGIAGNKGAVAIRLDYANTPICFVTAHLAAGFSNYDERNKDYATIYRGLRFQRNRGIDDHDSVIWFGDFNYRIGLGHEKATEMVKAGDLESLYENDQLNLQMVAGLAFRYYSEARITFMPTYKFDIGTDDYDSSEKARIPAWTDRILRRGANLRQVSYGAAPLKFSDHRPVYAVFECTVNLVDEALRDKIGREIYDKRKAEVGVGLVDMEDSEEEEDLIGYNAIEEGLPPASSDRQKWWLDNGKMARSAILPPRSLSASQQTMVNPKRPSNPYAPTEEPDWVSVPRSDSRMSSFSSMSTSPFEHIHPSTLLSTSSGTAAPRKLPPPFDASTLPAKVGRLHMQDDARSVQSEGAPPRPPPRRQTADVVANWCPTAPIAINGAAKAMAQLQQKYRPLVPQRSASSASQDRRPSRERPPVARKPARLAAMSPTSSGNEANRSVPPPVQLLPRNGSLAQAASPASSVRGRDSPSSAPPLSTPQQYKPAHWASNTRPPQFPTRDPTTASSISMAGAVGSTGGAVAAAAAAVAAAQKARAGPPTVKRKPAQGTFLRHEATFPGVHNHRRSGSDVQMRETGRLHQHAVEPMVMLSVRGGGSGVAGVPCLLAGAAVALLLAWAVGTVVMAELASPLRKYPGPFLARWTNLWRFGVVLTGNYPDRILALHRRLGPVVRIGPNTLDLDYPELIQTLYSTDTRWRKTDFYHNMSTVTNGRVTHQLFSVTDPAQHAAWKKPMVKYYSIGSILRLESLADRLLGDFCHQLDTRFATADANGPRVCDLGRWIAFCVWDTNGTTLFSKRFGYLDTGRDHDGSIRDADKALDYFAAVGQMPWLDGWLAKNPVCRIGGPPSLAKLAAIAATHLDARMQGTDAHWDPAVPDFLSYFLEAHEKDAVAVDHGVLMGYMLINVLAGADTTAITVRALFYYLLRSPSAWARLEAEVLGAGFDGDGPVAYRDARALPYLEAVVRETMRLHPGVCMLLERYVPASGLVLPGPDGGVLPPGTAVGINPWVVHRNAGVWGDDADAFRPERWLPGPGEAADGAAYRARLRRLRAADLAFGAGARGCIGRHLALVNVYKITATLVRRYRVRLADPASRWAVRGVWFARQTGGLDAASGVAGLIKVLLMMHHQVSRSRNPAFAHRAAFVTADKAADHVIT</sequence>
<dbReference type="GO" id="GO:0015031">
    <property type="term" value="P:protein transport"/>
    <property type="evidence" value="ECO:0007669"/>
    <property type="project" value="UniProtKB-KW"/>
</dbReference>
<organism evidence="17 18">
    <name type="scientific">Phyllachora maydis</name>
    <dbReference type="NCBI Taxonomy" id="1825666"/>
    <lineage>
        <taxon>Eukaryota</taxon>
        <taxon>Fungi</taxon>
        <taxon>Dikarya</taxon>
        <taxon>Ascomycota</taxon>
        <taxon>Pezizomycotina</taxon>
        <taxon>Sordariomycetes</taxon>
        <taxon>Sordariomycetidae</taxon>
        <taxon>Phyllachorales</taxon>
        <taxon>Phyllachoraceae</taxon>
        <taxon>Phyllachora</taxon>
    </lineage>
</organism>
<dbReference type="SMART" id="SM00128">
    <property type="entry name" value="IPPc"/>
    <property type="match status" value="1"/>
</dbReference>
<comment type="subcellular location">
    <subcellularLocation>
        <location evidence="2">Cytoplasm</location>
    </subcellularLocation>
</comment>
<keyword evidence="13" id="KW-0503">Monooxygenase</keyword>
<dbReference type="GO" id="GO:0004439">
    <property type="term" value="F:phosphatidylinositol-4,5-bisphosphate 5-phosphatase activity"/>
    <property type="evidence" value="ECO:0007669"/>
    <property type="project" value="UniProtKB-EC"/>
</dbReference>
<comment type="caution">
    <text evidence="17">The sequence shown here is derived from an EMBL/GenBank/DDBJ whole genome shotgun (WGS) entry which is preliminary data.</text>
</comment>
<reference evidence="17" key="1">
    <citation type="journal article" date="2023" name="Mol. Plant Microbe Interact.">
        <title>Elucidating the Obligate Nature and Biological Capacity of an Invasive Fungal Corn Pathogen.</title>
        <authorList>
            <person name="MacCready J.S."/>
            <person name="Roggenkamp E.M."/>
            <person name="Gdanetz K."/>
            <person name="Chilvers M.I."/>
        </authorList>
    </citation>
    <scope>NUCLEOTIDE SEQUENCE</scope>
    <source>
        <strain evidence="17">PM02</strain>
    </source>
</reference>
<dbReference type="Gene3D" id="1.10.630.10">
    <property type="entry name" value="Cytochrome P450"/>
    <property type="match status" value="1"/>
</dbReference>
<feature type="region of interest" description="Disordered" evidence="15">
    <location>
        <begin position="1122"/>
        <end position="1239"/>
    </location>
</feature>
<dbReference type="PRINTS" id="PR00465">
    <property type="entry name" value="EP450IV"/>
</dbReference>
<feature type="compositionally biased region" description="Polar residues" evidence="15">
    <location>
        <begin position="1159"/>
        <end position="1168"/>
    </location>
</feature>
<evidence type="ECO:0000256" key="11">
    <source>
        <dbReference type="ARBA" id="ARBA00022927"/>
    </source>
</evidence>
<keyword evidence="8" id="KW-0963">Cytoplasm</keyword>
<evidence type="ECO:0000256" key="9">
    <source>
        <dbReference type="ARBA" id="ARBA00022723"/>
    </source>
</evidence>
<dbReference type="EC" id="3.1.3.36" evidence="6"/>
<dbReference type="SUPFAM" id="SSF56219">
    <property type="entry name" value="DNase I-like"/>
    <property type="match status" value="1"/>
</dbReference>
<keyword evidence="10" id="KW-0378">Hydrolase</keyword>
<keyword evidence="12 14" id="KW-0408">Iron</keyword>
<dbReference type="CDD" id="cd09090">
    <property type="entry name" value="INPP5c_ScInp51p-like"/>
    <property type="match status" value="1"/>
</dbReference>
<comment type="similarity">
    <text evidence="5">Belongs to the cytochrome P450 family.</text>
</comment>
<comment type="similarity">
    <text evidence="3">Belongs to the synaptojanin family.</text>
</comment>
<accession>A0AAD9I2K2</accession>
<evidence type="ECO:0000313" key="18">
    <source>
        <dbReference type="Proteomes" id="UP001217918"/>
    </source>
</evidence>
<keyword evidence="18" id="KW-1185">Reference proteome</keyword>
<dbReference type="InterPro" id="IPR036396">
    <property type="entry name" value="Cyt_P450_sf"/>
</dbReference>
<evidence type="ECO:0000256" key="15">
    <source>
        <dbReference type="SAM" id="MobiDB-lite"/>
    </source>
</evidence>
<gene>
    <name evidence="17" type="ORF">P8C59_004041</name>
</gene>
<dbReference type="EMBL" id="JAQQPM010000003">
    <property type="protein sequence ID" value="KAK2069459.1"/>
    <property type="molecule type" value="Genomic_DNA"/>
</dbReference>
<keyword evidence="14" id="KW-0349">Heme</keyword>
<evidence type="ECO:0000313" key="17">
    <source>
        <dbReference type="EMBL" id="KAK2069459.1"/>
    </source>
</evidence>
<proteinExistence type="inferred from homology"/>
<dbReference type="GO" id="GO:0046856">
    <property type="term" value="P:phosphatidylinositol dephosphorylation"/>
    <property type="evidence" value="ECO:0007669"/>
    <property type="project" value="InterPro"/>
</dbReference>
<dbReference type="InterPro" id="IPR017972">
    <property type="entry name" value="Cyt_P450_CS"/>
</dbReference>
<dbReference type="GO" id="GO:0005737">
    <property type="term" value="C:cytoplasm"/>
    <property type="evidence" value="ECO:0007669"/>
    <property type="project" value="UniProtKB-SubCell"/>
</dbReference>
<dbReference type="Pfam" id="PF22669">
    <property type="entry name" value="Exo_endo_phos2"/>
    <property type="match status" value="1"/>
</dbReference>
<dbReference type="Proteomes" id="UP001217918">
    <property type="component" value="Unassembled WGS sequence"/>
</dbReference>
<dbReference type="InterPro" id="IPR046985">
    <property type="entry name" value="IP5"/>
</dbReference>
<dbReference type="PROSITE" id="PS50275">
    <property type="entry name" value="SAC"/>
    <property type="match status" value="1"/>
</dbReference>
<dbReference type="PANTHER" id="PTHR11200:SF257">
    <property type="entry name" value="PHOSPHOINOSITIDE 5-PHOSPHATASE"/>
    <property type="match status" value="1"/>
</dbReference>
<dbReference type="GO" id="GO:0016705">
    <property type="term" value="F:oxidoreductase activity, acting on paired donors, with incorporation or reduction of molecular oxygen"/>
    <property type="evidence" value="ECO:0007669"/>
    <property type="project" value="InterPro"/>
</dbReference>
<dbReference type="InterPro" id="IPR002403">
    <property type="entry name" value="Cyt_P450_E_grp-IV"/>
</dbReference>
<protein>
    <recommendedName>
        <fullName evidence="6">phosphoinositide 5-phosphatase</fullName>
        <ecNumber evidence="6">3.1.3.36</ecNumber>
    </recommendedName>
</protein>
<dbReference type="GO" id="GO:0043813">
    <property type="term" value="F:phosphatidylinositol-3,5-bisphosphate 5-phosphatase activity"/>
    <property type="evidence" value="ECO:0007669"/>
    <property type="project" value="TreeGrafter"/>
</dbReference>
<evidence type="ECO:0000256" key="14">
    <source>
        <dbReference type="PIRSR" id="PIRSR602403-1"/>
    </source>
</evidence>
<comment type="cofactor">
    <cofactor evidence="1 14">
        <name>heme</name>
        <dbReference type="ChEBI" id="CHEBI:30413"/>
    </cofactor>
</comment>
<dbReference type="Gene3D" id="3.60.10.10">
    <property type="entry name" value="Endonuclease/exonuclease/phosphatase"/>
    <property type="match status" value="1"/>
</dbReference>
<evidence type="ECO:0000256" key="1">
    <source>
        <dbReference type="ARBA" id="ARBA00001971"/>
    </source>
</evidence>
<keyword evidence="9 14" id="KW-0479">Metal-binding</keyword>
<evidence type="ECO:0000259" key="16">
    <source>
        <dbReference type="PROSITE" id="PS50275"/>
    </source>
</evidence>
<evidence type="ECO:0000256" key="6">
    <source>
        <dbReference type="ARBA" id="ARBA00013044"/>
    </source>
</evidence>
<evidence type="ECO:0000256" key="2">
    <source>
        <dbReference type="ARBA" id="ARBA00004496"/>
    </source>
</evidence>
<evidence type="ECO:0000256" key="3">
    <source>
        <dbReference type="ARBA" id="ARBA00008943"/>
    </source>
</evidence>
<evidence type="ECO:0000256" key="8">
    <source>
        <dbReference type="ARBA" id="ARBA00022490"/>
    </source>
</evidence>
<dbReference type="PANTHER" id="PTHR11200">
    <property type="entry name" value="INOSITOL 5-PHOSPHATASE"/>
    <property type="match status" value="1"/>
</dbReference>
<evidence type="ECO:0000256" key="12">
    <source>
        <dbReference type="ARBA" id="ARBA00023004"/>
    </source>
</evidence>
<dbReference type="GO" id="GO:0016020">
    <property type="term" value="C:membrane"/>
    <property type="evidence" value="ECO:0007669"/>
    <property type="project" value="TreeGrafter"/>
</dbReference>
<keyword evidence="11" id="KW-0653">Protein transport</keyword>
<evidence type="ECO:0000256" key="13">
    <source>
        <dbReference type="ARBA" id="ARBA00023033"/>
    </source>
</evidence>
<name>A0AAD9I2K2_9PEZI</name>
<evidence type="ECO:0000256" key="7">
    <source>
        <dbReference type="ARBA" id="ARBA00022448"/>
    </source>
</evidence>
<dbReference type="PROSITE" id="PS00086">
    <property type="entry name" value="CYTOCHROME_P450"/>
    <property type="match status" value="1"/>
</dbReference>
<dbReference type="PRINTS" id="PR00385">
    <property type="entry name" value="P450"/>
</dbReference>
<dbReference type="SUPFAM" id="SSF48264">
    <property type="entry name" value="Cytochrome P450"/>
    <property type="match status" value="1"/>
</dbReference>
<keyword evidence="13" id="KW-0560">Oxidoreductase</keyword>
<feature type="binding site" description="axial binding residue" evidence="14">
    <location>
        <position position="1790"/>
    </location>
    <ligand>
        <name>heme</name>
        <dbReference type="ChEBI" id="CHEBI:30413"/>
    </ligand>
    <ligandPart>
        <name>Fe</name>
        <dbReference type="ChEBI" id="CHEBI:18248"/>
    </ligandPart>
</feature>
<feature type="compositionally biased region" description="Basic and acidic residues" evidence="15">
    <location>
        <begin position="1137"/>
        <end position="1147"/>
    </location>
</feature>
<dbReference type="GO" id="GO:0020037">
    <property type="term" value="F:heme binding"/>
    <property type="evidence" value="ECO:0007669"/>
    <property type="project" value="InterPro"/>
</dbReference>
<dbReference type="GO" id="GO:0004497">
    <property type="term" value="F:monooxygenase activity"/>
    <property type="evidence" value="ECO:0007669"/>
    <property type="project" value="UniProtKB-KW"/>
</dbReference>
<dbReference type="InterPro" id="IPR000300">
    <property type="entry name" value="IPPc"/>
</dbReference>
<dbReference type="Pfam" id="PF00067">
    <property type="entry name" value="p450"/>
    <property type="match status" value="1"/>
</dbReference>